<evidence type="ECO:0000256" key="1">
    <source>
        <dbReference type="ARBA" id="ARBA00001709"/>
    </source>
</evidence>
<dbReference type="PANTHER" id="PTHR43176">
    <property type="entry name" value="3-HYDROXYISOBUTYRYL-COA HYDROLASE-RELATED"/>
    <property type="match status" value="1"/>
</dbReference>
<evidence type="ECO:0000313" key="6">
    <source>
        <dbReference type="Proteomes" id="UP000182983"/>
    </source>
</evidence>
<dbReference type="SUPFAM" id="SSF52096">
    <property type="entry name" value="ClpP/crotonase"/>
    <property type="match status" value="1"/>
</dbReference>
<name>A0A1H6HDX8_MAGFU</name>
<dbReference type="EC" id="3.1.2.4" evidence="2"/>
<dbReference type="InterPro" id="IPR032259">
    <property type="entry name" value="HIBYL-CoA-H"/>
</dbReference>
<comment type="catalytic activity">
    <reaction evidence="1">
        <text>3-hydroxy-2-methylpropanoyl-CoA + H2O = 3-hydroxy-2-methylpropanoate + CoA + H(+)</text>
        <dbReference type="Rhea" id="RHEA:20888"/>
        <dbReference type="ChEBI" id="CHEBI:11805"/>
        <dbReference type="ChEBI" id="CHEBI:15377"/>
        <dbReference type="ChEBI" id="CHEBI:15378"/>
        <dbReference type="ChEBI" id="CHEBI:57287"/>
        <dbReference type="ChEBI" id="CHEBI:57340"/>
        <dbReference type="EC" id="3.1.2.4"/>
    </reaction>
</comment>
<sequence length="349" mass="37826">MTETTLRFERLGRIGRIVLDRPKALNALTLEQVHAMHPHLDLWAADPDVALVVIEGAGERAFCAGGDIKRLYSAAIGGESDYLTAFYRDEYRFNRRIKTLPKPYVALIDGITMGGGVGVSVHGRYRVATERTLFAMPETGIGFYPDVGASFMLSRLPGAIGRYLGMTGARLGPADTLHVGIATHYVDSGKIESLRAALAGAESDADVAAILARFSSDPGPTALDGERALIDRCFAHDRLDDVLAALDAETDPFAAETLAVLRRHSPLLVAITFEMIRRAASLSFDECLRMEYRLSQVVARAPDFAEGVRALLIDRDNRPAWNPATLADVTPSQVLAPFETVPAAGDLTF</sequence>
<feature type="domain" description="Enoyl-CoA hydratase/isomerase" evidence="4">
    <location>
        <begin position="14"/>
        <end position="336"/>
    </location>
</feature>
<dbReference type="OrthoDB" id="9790967at2"/>
<keyword evidence="3 5" id="KW-0378">Hydrolase</keyword>
<dbReference type="InterPro" id="IPR045004">
    <property type="entry name" value="ECH_dom"/>
</dbReference>
<evidence type="ECO:0000259" key="4">
    <source>
        <dbReference type="Pfam" id="PF16113"/>
    </source>
</evidence>
<organism evidence="5 6">
    <name type="scientific">Magnetospirillum fulvum</name>
    <name type="common">Rhodospirillum fulvum</name>
    <dbReference type="NCBI Taxonomy" id="1082"/>
    <lineage>
        <taxon>Bacteria</taxon>
        <taxon>Pseudomonadati</taxon>
        <taxon>Pseudomonadota</taxon>
        <taxon>Alphaproteobacteria</taxon>
        <taxon>Rhodospirillales</taxon>
        <taxon>Rhodospirillaceae</taxon>
        <taxon>Magnetospirillum</taxon>
    </lineage>
</organism>
<proteinExistence type="predicted"/>
<evidence type="ECO:0000256" key="2">
    <source>
        <dbReference type="ARBA" id="ARBA00011915"/>
    </source>
</evidence>
<dbReference type="CDD" id="cd06558">
    <property type="entry name" value="crotonase-like"/>
    <property type="match status" value="1"/>
</dbReference>
<dbReference type="Pfam" id="PF16113">
    <property type="entry name" value="ECH_2"/>
    <property type="match status" value="1"/>
</dbReference>
<dbReference type="GO" id="GO:0003860">
    <property type="term" value="F:3-hydroxyisobutyryl-CoA hydrolase activity"/>
    <property type="evidence" value="ECO:0007669"/>
    <property type="project" value="UniProtKB-EC"/>
</dbReference>
<accession>A0A1H6HDX8</accession>
<reference evidence="6" key="1">
    <citation type="submission" date="2016-10" db="EMBL/GenBank/DDBJ databases">
        <authorList>
            <person name="Varghese N."/>
            <person name="Submissions S."/>
        </authorList>
    </citation>
    <scope>NUCLEOTIDE SEQUENCE [LARGE SCALE GENOMIC DNA]</scope>
    <source>
        <strain evidence="6">DSM 13234</strain>
    </source>
</reference>
<evidence type="ECO:0000313" key="5">
    <source>
        <dbReference type="EMBL" id="SEH32474.1"/>
    </source>
</evidence>
<keyword evidence="6" id="KW-1185">Reference proteome</keyword>
<dbReference type="FunFam" id="3.90.226.10:FF:000026">
    <property type="entry name" value="3-hydroxyisobutyryl-CoA hydrolase, mitochondrial"/>
    <property type="match status" value="1"/>
</dbReference>
<dbReference type="Gene3D" id="3.90.226.10">
    <property type="entry name" value="2-enoyl-CoA Hydratase, Chain A, domain 1"/>
    <property type="match status" value="1"/>
</dbReference>
<protein>
    <recommendedName>
        <fullName evidence="2">3-hydroxyisobutyryl-CoA hydrolase</fullName>
        <ecNumber evidence="2">3.1.2.4</ecNumber>
    </recommendedName>
</protein>
<dbReference type="AlphaFoldDB" id="A0A1H6HDX8"/>
<dbReference type="EMBL" id="FNWO01000004">
    <property type="protein sequence ID" value="SEH32474.1"/>
    <property type="molecule type" value="Genomic_DNA"/>
</dbReference>
<dbReference type="RefSeq" id="WP_074766621.1">
    <property type="nucleotide sequence ID" value="NZ_FNWO01000004.1"/>
</dbReference>
<dbReference type="InterPro" id="IPR029045">
    <property type="entry name" value="ClpP/crotonase-like_dom_sf"/>
</dbReference>
<dbReference type="NCBIfam" id="NF004127">
    <property type="entry name" value="PRK05617.1"/>
    <property type="match status" value="1"/>
</dbReference>
<dbReference type="Proteomes" id="UP000182983">
    <property type="component" value="Unassembled WGS sequence"/>
</dbReference>
<dbReference type="PANTHER" id="PTHR43176:SF3">
    <property type="entry name" value="3-HYDROXYISOBUTYRYL-COA HYDROLASE, MITOCHONDRIAL"/>
    <property type="match status" value="1"/>
</dbReference>
<dbReference type="GO" id="GO:0006574">
    <property type="term" value="P:L-valine catabolic process"/>
    <property type="evidence" value="ECO:0007669"/>
    <property type="project" value="TreeGrafter"/>
</dbReference>
<evidence type="ECO:0000256" key="3">
    <source>
        <dbReference type="ARBA" id="ARBA00022801"/>
    </source>
</evidence>
<gene>
    <name evidence="5" type="ORF">SAMN04244559_01251</name>
</gene>